<evidence type="ECO:0000256" key="1">
    <source>
        <dbReference type="ARBA" id="ARBA00004328"/>
    </source>
</evidence>
<dbReference type="EMBL" id="DROP01000326">
    <property type="protein sequence ID" value="HHI89267.1"/>
    <property type="molecule type" value="Genomic_DNA"/>
</dbReference>
<name>A0A7V5NXT9_9PROT</name>
<comment type="caution">
    <text evidence="3">The sequence shown here is derived from an EMBL/GenBank/DDBJ whole genome shotgun (WGS) entry which is preliminary data.</text>
</comment>
<reference evidence="3" key="1">
    <citation type="journal article" date="2020" name="mSystems">
        <title>Genome- and Community-Level Interaction Insights into Carbon Utilization and Element Cycling Functions of Hydrothermarchaeota in Hydrothermal Sediment.</title>
        <authorList>
            <person name="Zhou Z."/>
            <person name="Liu Y."/>
            <person name="Xu W."/>
            <person name="Pan J."/>
            <person name="Luo Z.H."/>
            <person name="Li M."/>
        </authorList>
    </citation>
    <scope>NUCLEOTIDE SEQUENCE [LARGE SCALE GENOMIC DNA]</scope>
    <source>
        <strain evidence="3">HyVt-538</strain>
    </source>
</reference>
<proteinExistence type="predicted"/>
<dbReference type="SUPFAM" id="SSF56563">
    <property type="entry name" value="Major capsid protein gp5"/>
    <property type="match status" value="1"/>
</dbReference>
<dbReference type="InterPro" id="IPR054612">
    <property type="entry name" value="Phage_capsid-like_C"/>
</dbReference>
<comment type="subcellular location">
    <subcellularLocation>
        <location evidence="1">Virion</location>
    </subcellularLocation>
</comment>
<dbReference type="InterPro" id="IPR024455">
    <property type="entry name" value="Phage_capsid"/>
</dbReference>
<organism evidence="3">
    <name type="scientific">Hellea balneolensis</name>
    <dbReference type="NCBI Taxonomy" id="287478"/>
    <lineage>
        <taxon>Bacteria</taxon>
        <taxon>Pseudomonadati</taxon>
        <taxon>Pseudomonadota</taxon>
        <taxon>Alphaproteobacteria</taxon>
        <taxon>Maricaulales</taxon>
        <taxon>Robiginitomaculaceae</taxon>
        <taxon>Hellea</taxon>
    </lineage>
</organism>
<feature type="domain" description="Phage capsid-like C-terminal" evidence="2">
    <location>
        <begin position="113"/>
        <end position="398"/>
    </location>
</feature>
<protein>
    <submittedName>
        <fullName evidence="3">Phage major capsid protein</fullName>
    </submittedName>
</protein>
<evidence type="ECO:0000313" key="3">
    <source>
        <dbReference type="EMBL" id="HHI89267.1"/>
    </source>
</evidence>
<dbReference type="Gene3D" id="3.30.2320.10">
    <property type="entry name" value="hypothetical protein PF0899 domain"/>
    <property type="match status" value="1"/>
</dbReference>
<gene>
    <name evidence="3" type="ORF">ENK01_04860</name>
</gene>
<dbReference type="AlphaFoldDB" id="A0A7V5NXT9"/>
<dbReference type="Pfam" id="PF05065">
    <property type="entry name" value="Phage_capsid"/>
    <property type="match status" value="1"/>
</dbReference>
<dbReference type="Proteomes" id="UP000885806">
    <property type="component" value="Unassembled WGS sequence"/>
</dbReference>
<evidence type="ECO:0000259" key="2">
    <source>
        <dbReference type="Pfam" id="PF05065"/>
    </source>
</evidence>
<accession>A0A7V5NXT9</accession>
<dbReference type="NCBIfam" id="TIGR01554">
    <property type="entry name" value="major_cap_HK97"/>
    <property type="match status" value="1"/>
</dbReference>
<sequence>MVKTAEMRQAEADFAQTFAAFKAANDERLAEIEAKQSADTLLRDKVERLNAALDRQEKRLRTLAGKAARPVVDMASPDTEAKAAWSDYIRTGDTSALSALEGKALSAGVNADGGYVAPEETESRIDRALAESSPFRSIASIRRIGAVGYKKPVSAGGATSGWAGETDARPETTAPQLQLLDFPAGELYAMPAATQVLLDDGVADVDQWLADEVRDVFAAQETAAFVSGDGVNKPNGLLSYTAVAESSHAWGNIGYIATGTDGAFDGTAPIDALIDLVYAPKPRYRANASFMMNRRTIGVLRKFKDANGDYIWQPSTTAGQPSSLLGYPVVEVEDMPDIASGSFSIAFGDFKRGYLIVDRQGVRVLRDPYSAKPYVLFYTTKRVGGGIQDFHAIKLMKFAAS</sequence>